<comment type="caution">
    <text evidence="1">The sequence shown here is derived from an EMBL/GenBank/DDBJ whole genome shotgun (WGS) entry which is preliminary data.</text>
</comment>
<proteinExistence type="predicted"/>
<keyword evidence="2" id="KW-1185">Reference proteome</keyword>
<gene>
    <name evidence="1" type="ORF">GC098_05845</name>
</gene>
<dbReference type="Gene3D" id="3.40.50.1820">
    <property type="entry name" value="alpha/beta hydrolase"/>
    <property type="match status" value="1"/>
</dbReference>
<accession>A0ABX1XSC6</accession>
<reference evidence="1 2" key="1">
    <citation type="submission" date="2019-10" db="EMBL/GenBank/DDBJ databases">
        <title>Description of Paenibacillus terrestris sp. nov.</title>
        <authorList>
            <person name="Carlier A."/>
            <person name="Qi S."/>
        </authorList>
    </citation>
    <scope>NUCLEOTIDE SEQUENCE [LARGE SCALE GENOMIC DNA]</scope>
    <source>
        <strain evidence="1 2">LMG 31458</strain>
    </source>
</reference>
<evidence type="ECO:0000313" key="2">
    <source>
        <dbReference type="Proteomes" id="UP000616779"/>
    </source>
</evidence>
<dbReference type="Proteomes" id="UP000616779">
    <property type="component" value="Unassembled WGS sequence"/>
</dbReference>
<dbReference type="InterPro" id="IPR029058">
    <property type="entry name" value="AB_hydrolase_fold"/>
</dbReference>
<dbReference type="SUPFAM" id="SSF53474">
    <property type="entry name" value="alpha/beta-Hydrolases"/>
    <property type="match status" value="1"/>
</dbReference>
<organism evidence="1 2">
    <name type="scientific">Paenibacillus phytorum</name>
    <dbReference type="NCBI Taxonomy" id="2654977"/>
    <lineage>
        <taxon>Bacteria</taxon>
        <taxon>Bacillati</taxon>
        <taxon>Bacillota</taxon>
        <taxon>Bacilli</taxon>
        <taxon>Bacillales</taxon>
        <taxon>Paenibacillaceae</taxon>
        <taxon>Paenibacillus</taxon>
    </lineage>
</organism>
<dbReference type="PANTHER" id="PTHR48098">
    <property type="entry name" value="ENTEROCHELIN ESTERASE-RELATED"/>
    <property type="match status" value="1"/>
</dbReference>
<dbReference type="InterPro" id="IPR050583">
    <property type="entry name" value="Mycobacterial_A85_antigen"/>
</dbReference>
<protein>
    <submittedName>
        <fullName evidence="1">Esterase</fullName>
    </submittedName>
</protein>
<dbReference type="EMBL" id="WHOA01000037">
    <property type="protein sequence ID" value="NOU70956.1"/>
    <property type="molecule type" value="Genomic_DNA"/>
</dbReference>
<name>A0ABX1XSC6_9BACL</name>
<sequence>MNSSRLIELKDFYSKTLNNYRNIFVYLPLSYDTDLQKRYPVLYMHDGQHVFFEDQKGESWEVHTTVDNLVSQGKMREIIVVAISHVEDARIAEYMHASPDGYNVFDVINQGELYETFLVREVKPFIDRALRTLTGKEHTALMGSSAGGLVSYNMGFRQSDTFGMIGALCPFFVSTDPGTMEEKWLSNVYTEKKNLKIWMDVGDSEGFTVMEKHVRYVTDILVRAGYVLGDDLMYYLAVNSGHSQKDWAARVHAPLIYFFGEIGQPVRVDLHGPGVVGLNRPKVTLNPVVHFDSGFLMTDLNAQYEVVDPDLLEVTTDGKLVPKKEGKTTVQYLNGNVTAALDVTVVPYISETATVKVFVKVPEFTPKTDKLYAGLELPMIREGLYGGTFEVPRDMSFEFRISRGLGQHEVDRQGRELPYRLFTTDDGLVLNYEVENWIDIAAVANRGEQDGQQIKYITD</sequence>
<dbReference type="PANTHER" id="PTHR48098:SF6">
    <property type="entry name" value="FERRI-BACILLIBACTIN ESTERASE BESA"/>
    <property type="match status" value="1"/>
</dbReference>
<evidence type="ECO:0000313" key="1">
    <source>
        <dbReference type="EMBL" id="NOU70956.1"/>
    </source>
</evidence>
<dbReference type="RefSeq" id="WP_171641893.1">
    <property type="nucleotide sequence ID" value="NZ_WHOA01000037.1"/>
</dbReference>
<dbReference type="InterPro" id="IPR000801">
    <property type="entry name" value="Esterase-like"/>
</dbReference>
<dbReference type="Pfam" id="PF00756">
    <property type="entry name" value="Esterase"/>
    <property type="match status" value="1"/>
</dbReference>